<gene>
    <name evidence="2" type="ORF">A2876_03805</name>
</gene>
<name>A0A1F4YFX1_9BACT</name>
<dbReference type="AlphaFoldDB" id="A0A1F4YFX1"/>
<comment type="caution">
    <text evidence="2">The sequence shown here is derived from an EMBL/GenBank/DDBJ whole genome shotgun (WGS) entry which is preliminary data.</text>
</comment>
<evidence type="ECO:0000259" key="1">
    <source>
        <dbReference type="Pfam" id="PF01243"/>
    </source>
</evidence>
<dbReference type="Proteomes" id="UP000178176">
    <property type="component" value="Unassembled WGS sequence"/>
</dbReference>
<accession>A0A1F4YFX1</accession>
<dbReference type="EMBL" id="MEXH01000007">
    <property type="protein sequence ID" value="OGC92778.1"/>
    <property type="molecule type" value="Genomic_DNA"/>
</dbReference>
<dbReference type="InterPro" id="IPR012349">
    <property type="entry name" value="Split_barrel_FMN-bd"/>
</dbReference>
<reference evidence="2 3" key="1">
    <citation type="journal article" date="2016" name="Nat. Commun.">
        <title>Thousands of microbial genomes shed light on interconnected biogeochemical processes in an aquifer system.</title>
        <authorList>
            <person name="Anantharaman K."/>
            <person name="Brown C.T."/>
            <person name="Hug L.A."/>
            <person name="Sharon I."/>
            <person name="Castelle C.J."/>
            <person name="Probst A.J."/>
            <person name="Thomas B.C."/>
            <person name="Singh A."/>
            <person name="Wilkins M.J."/>
            <person name="Karaoz U."/>
            <person name="Brodie E.L."/>
            <person name="Williams K.H."/>
            <person name="Hubbard S.S."/>
            <person name="Banfield J.F."/>
        </authorList>
    </citation>
    <scope>NUCLEOTIDE SEQUENCE [LARGE SCALE GENOMIC DNA]</scope>
</reference>
<protein>
    <recommendedName>
        <fullName evidence="1">Pyridoxamine 5'-phosphate oxidase N-terminal domain-containing protein</fullName>
    </recommendedName>
</protein>
<dbReference type="Gene3D" id="2.30.110.10">
    <property type="entry name" value="Electron Transport, Fmn-binding Protein, Chain A"/>
    <property type="match status" value="1"/>
</dbReference>
<feature type="domain" description="Pyridoxamine 5'-phosphate oxidase N-terminal" evidence="1">
    <location>
        <begin position="1"/>
        <end position="121"/>
    </location>
</feature>
<evidence type="ECO:0000313" key="3">
    <source>
        <dbReference type="Proteomes" id="UP000178176"/>
    </source>
</evidence>
<dbReference type="SUPFAM" id="SSF50475">
    <property type="entry name" value="FMN-binding split barrel"/>
    <property type="match status" value="1"/>
</dbReference>
<evidence type="ECO:0000313" key="2">
    <source>
        <dbReference type="EMBL" id="OGC92778.1"/>
    </source>
</evidence>
<dbReference type="Pfam" id="PF01243">
    <property type="entry name" value="PNPOx_N"/>
    <property type="match status" value="1"/>
</dbReference>
<dbReference type="InterPro" id="IPR011576">
    <property type="entry name" value="Pyridox_Oxase_N"/>
</dbReference>
<proteinExistence type="predicted"/>
<organism evidence="2 3">
    <name type="scientific">Candidatus Amesbacteria bacterium RIFCSPHIGHO2_01_FULL_48_32b</name>
    <dbReference type="NCBI Taxonomy" id="1797253"/>
    <lineage>
        <taxon>Bacteria</taxon>
        <taxon>Candidatus Amesiibacteriota</taxon>
    </lineage>
</organism>
<sequence length="138" mass="15635">MDPKVLDYLSQERMSVLATAFADGSPHTAAMHFVYKDKALYFSTHFGNRKLDGLNAGHTQASVCIGFSETDWTTLQMDGHIEKSDPVSTKSLILSKYPESEKYMDPSTVFLKFTPRWYRYTDFKVTPPAIIESDVHST</sequence>